<dbReference type="Gene3D" id="2.60.40.10">
    <property type="entry name" value="Immunoglobulins"/>
    <property type="match status" value="1"/>
</dbReference>
<gene>
    <name evidence="4" type="ORF">SAMN04487996_10716</name>
</gene>
<name>A0A1G7FUP0_9BACT</name>
<protein>
    <submittedName>
        <fullName evidence="4">Signal transduction histidine kinase</fullName>
    </submittedName>
</protein>
<dbReference type="GO" id="GO:0000155">
    <property type="term" value="F:phosphorelay sensor kinase activity"/>
    <property type="evidence" value="ECO:0007669"/>
    <property type="project" value="InterPro"/>
</dbReference>
<dbReference type="RefSeq" id="WP_090149877.1">
    <property type="nucleotide sequence ID" value="NZ_FNAN01000007.1"/>
</dbReference>
<keyword evidence="4" id="KW-0808">Transferase</keyword>
<dbReference type="InterPro" id="IPR005467">
    <property type="entry name" value="His_kinase_dom"/>
</dbReference>
<keyword evidence="1" id="KW-0597">Phosphoprotein</keyword>
<organism evidence="4 5">
    <name type="scientific">Dyadobacter soli</name>
    <dbReference type="NCBI Taxonomy" id="659014"/>
    <lineage>
        <taxon>Bacteria</taxon>
        <taxon>Pseudomonadati</taxon>
        <taxon>Bacteroidota</taxon>
        <taxon>Cytophagia</taxon>
        <taxon>Cytophagales</taxon>
        <taxon>Spirosomataceae</taxon>
        <taxon>Dyadobacter</taxon>
    </lineage>
</organism>
<evidence type="ECO:0000256" key="1">
    <source>
        <dbReference type="ARBA" id="ARBA00022553"/>
    </source>
</evidence>
<dbReference type="EMBL" id="FNAN01000007">
    <property type="protein sequence ID" value="SDE79587.1"/>
    <property type="molecule type" value="Genomic_DNA"/>
</dbReference>
<dbReference type="Pfam" id="PF07494">
    <property type="entry name" value="Reg_prop"/>
    <property type="match status" value="1"/>
</dbReference>
<sequence>MIYRLSLLFLLLFSVPIFAQNGFSVRHFTADNGLPQNSIKSISADTKGYIWLATEDGLVRFDGFNFVVFSKSDLGISSSRFYSLEPGQRRKPGVTSTRNDGRTDICYATNVANEAVVIRDGRPRRDTAYTSNVLAVRKRLSRRPKDIFAVAGLPDIWNVPLSNVRAMIPTGDGDGNFYLCDNDTVSCYKQWRRVYDLRAETDDLWHYFALGGRLYHLDAGNAFTAIFNGRRSQFQLKGDFAAEPHGAGSDRHRDTRLYWNPNADQAFLFRSGHLYLLEPQKDGTLTSRLLTKGFDLTANSIDVVHYDPLAGLVHLGSSTNGLFVLTLHQFETVRVSGNDRPNIFYAQIPFGSNSVLTPTGIIAGKDNSGKPIDKRLPLLEKVNPSDKRVIFRDRQGNLWTKNMRILIKMDANGKHLIGGRKLGREVKAILQVNDSTMCLGMYERGLFTMHIDGPDKKPRHVDGVYNKNVTCLDLQAENQVLVGTEDGLYHADLHTGKISLIQGTRGIYIKSIHSFGNGRAWITAAEKGLLLLDGPRGLVTFPHDKQGYLASAHCVVDDGRGFLWVSTNRGLFRISRTDLLAFAGSRPDTPPEQPGEETAQLAPPLFYEYHAMNEGFNTNEFNGNCAPCALKFDDGTISLPSLEGLVWFRPSHIRTYLPGEPLMLDRVDVNRQIISDPGDTVSLPLSPENVRLHFSTPYFGHYDNLNVSYTLIRDASDLPGASWIPLDDEDDLTVQYSNLPSGTHMLVIRKQAGFGLNNYTIKKIWLTVPRHWFETAWAKAAFAALLILTFVAGVRLYNHKKLKIIQKEKLMLEEMVRQRTSSLETALAQLEESKRDVDEQVHLMSRMLASISHDVQSPLNHITFAAGDIAEMVHTGPNGKIIEIANAIAIVSSRTGKLLHGLLNYIKIQVYGKRMHSGRIELNKLILEKLDFFESVIQHNGNRVTRDIPQNFQVESDYELLAVVIHNLLDNAAKYTRNGEIALRSGMRDGVAELIISNSGPPLSQEKMDFINQAGGESTDSRPFPNERVVNLGLIIIKEVSQLLGISISVRQTATIDFHILFKKPA</sequence>
<dbReference type="Gene3D" id="2.130.10.10">
    <property type="entry name" value="YVTN repeat-like/Quinoprotein amine dehydrogenase"/>
    <property type="match status" value="2"/>
</dbReference>
<evidence type="ECO:0000313" key="5">
    <source>
        <dbReference type="Proteomes" id="UP000198748"/>
    </source>
</evidence>
<dbReference type="InterPro" id="IPR013783">
    <property type="entry name" value="Ig-like_fold"/>
</dbReference>
<keyword evidence="5" id="KW-1185">Reference proteome</keyword>
<evidence type="ECO:0000313" key="4">
    <source>
        <dbReference type="EMBL" id="SDE79587.1"/>
    </source>
</evidence>
<dbReference type="SUPFAM" id="SSF47384">
    <property type="entry name" value="Homodimeric domain of signal transducing histidine kinase"/>
    <property type="match status" value="1"/>
</dbReference>
<keyword evidence="4" id="KW-0418">Kinase</keyword>
<dbReference type="Pfam" id="PF02518">
    <property type="entry name" value="HATPase_c"/>
    <property type="match status" value="1"/>
</dbReference>
<accession>A0A1G7FUP0</accession>
<feature type="domain" description="Histidine kinase" evidence="3">
    <location>
        <begin position="850"/>
        <end position="1066"/>
    </location>
</feature>
<dbReference type="InterPro" id="IPR003594">
    <property type="entry name" value="HATPase_dom"/>
</dbReference>
<dbReference type="InterPro" id="IPR015943">
    <property type="entry name" value="WD40/YVTN_repeat-like_dom_sf"/>
</dbReference>
<keyword evidence="2" id="KW-0732">Signal</keyword>
<feature type="chain" id="PRO_5011614673" evidence="2">
    <location>
        <begin position="20"/>
        <end position="1066"/>
    </location>
</feature>
<dbReference type="STRING" id="659014.SAMN04487996_10716"/>
<feature type="signal peptide" evidence="2">
    <location>
        <begin position="1"/>
        <end position="19"/>
    </location>
</feature>
<dbReference type="OrthoDB" id="900403at2"/>
<dbReference type="InterPro" id="IPR036890">
    <property type="entry name" value="HATPase_C_sf"/>
</dbReference>
<dbReference type="InterPro" id="IPR036097">
    <property type="entry name" value="HisK_dim/P_sf"/>
</dbReference>
<dbReference type="Gene3D" id="1.10.287.130">
    <property type="match status" value="1"/>
</dbReference>
<dbReference type="SMART" id="SM00387">
    <property type="entry name" value="HATPase_c"/>
    <property type="match status" value="1"/>
</dbReference>
<dbReference type="Proteomes" id="UP000198748">
    <property type="component" value="Unassembled WGS sequence"/>
</dbReference>
<dbReference type="PROSITE" id="PS50109">
    <property type="entry name" value="HIS_KIN"/>
    <property type="match status" value="1"/>
</dbReference>
<dbReference type="PANTHER" id="PTHR43547">
    <property type="entry name" value="TWO-COMPONENT HISTIDINE KINASE"/>
    <property type="match status" value="1"/>
</dbReference>
<reference evidence="5" key="1">
    <citation type="submission" date="2016-10" db="EMBL/GenBank/DDBJ databases">
        <authorList>
            <person name="Varghese N."/>
            <person name="Submissions S."/>
        </authorList>
    </citation>
    <scope>NUCLEOTIDE SEQUENCE [LARGE SCALE GENOMIC DNA]</scope>
    <source>
        <strain evidence="5">DSM 25329</strain>
    </source>
</reference>
<proteinExistence type="predicted"/>
<dbReference type="Gene3D" id="3.30.565.10">
    <property type="entry name" value="Histidine kinase-like ATPase, C-terminal domain"/>
    <property type="match status" value="1"/>
</dbReference>
<dbReference type="PANTHER" id="PTHR43547:SF2">
    <property type="entry name" value="HYBRID SIGNAL TRANSDUCTION HISTIDINE KINASE C"/>
    <property type="match status" value="1"/>
</dbReference>
<dbReference type="SUPFAM" id="SSF63829">
    <property type="entry name" value="Calcium-dependent phosphotriesterase"/>
    <property type="match status" value="1"/>
</dbReference>
<dbReference type="AlphaFoldDB" id="A0A1G7FUP0"/>
<evidence type="ECO:0000259" key="3">
    <source>
        <dbReference type="PROSITE" id="PS50109"/>
    </source>
</evidence>
<dbReference type="SUPFAM" id="SSF55874">
    <property type="entry name" value="ATPase domain of HSP90 chaperone/DNA topoisomerase II/histidine kinase"/>
    <property type="match status" value="1"/>
</dbReference>
<evidence type="ECO:0000256" key="2">
    <source>
        <dbReference type="SAM" id="SignalP"/>
    </source>
</evidence>
<dbReference type="InterPro" id="IPR011110">
    <property type="entry name" value="Reg_prop"/>
</dbReference>